<accession>A0ABY8Q3S4</accession>
<feature type="region of interest" description="Disordered" evidence="1">
    <location>
        <begin position="103"/>
        <end position="127"/>
    </location>
</feature>
<protein>
    <submittedName>
        <fullName evidence="2">Uncharacterized protein</fullName>
    </submittedName>
</protein>
<evidence type="ECO:0000256" key="1">
    <source>
        <dbReference type="SAM" id="MobiDB-lite"/>
    </source>
</evidence>
<evidence type="ECO:0000313" key="2">
    <source>
        <dbReference type="EMBL" id="WGV15247.1"/>
    </source>
</evidence>
<proteinExistence type="predicted"/>
<keyword evidence="3" id="KW-1185">Reference proteome</keyword>
<sequence>MTARAEKVEAVLRAMRADLRRGDYAGLEAHAEDLRDSMPDLAELPKPVLARILREAEGNAACLSAAIMGLRDGRRRLDEIASANQGAAYDAQGRRHVLDGTDRRLTIGSNSKDFGMPDQERINPRRV</sequence>
<name>A0ABY8Q3S4_9RHOB</name>
<reference evidence="2 3" key="1">
    <citation type="submission" date="2023-04" db="EMBL/GenBank/DDBJ databases">
        <title>YMD61, complete Genome.</title>
        <authorList>
            <person name="Zhang J."/>
        </authorList>
    </citation>
    <scope>NUCLEOTIDE SEQUENCE [LARGE SCALE GENOMIC DNA]</scope>
    <source>
        <strain evidence="2 3">YMD61</strain>
    </source>
</reference>
<evidence type="ECO:0000313" key="3">
    <source>
        <dbReference type="Proteomes" id="UP001230978"/>
    </source>
</evidence>
<dbReference type="Proteomes" id="UP001230978">
    <property type="component" value="Chromosome"/>
</dbReference>
<dbReference type="RefSeq" id="WP_281464409.1">
    <property type="nucleotide sequence ID" value="NZ_CP124535.1"/>
</dbReference>
<organism evidence="2 3">
    <name type="scientific">Fuscovulum ytuae</name>
    <dbReference type="NCBI Taxonomy" id="3042299"/>
    <lineage>
        <taxon>Bacteria</taxon>
        <taxon>Pseudomonadati</taxon>
        <taxon>Pseudomonadota</taxon>
        <taxon>Alphaproteobacteria</taxon>
        <taxon>Rhodobacterales</taxon>
        <taxon>Paracoccaceae</taxon>
        <taxon>Fuscovulum</taxon>
    </lineage>
</organism>
<feature type="compositionally biased region" description="Basic and acidic residues" evidence="1">
    <location>
        <begin position="118"/>
        <end position="127"/>
    </location>
</feature>
<dbReference type="EMBL" id="CP124535">
    <property type="protein sequence ID" value="WGV15247.1"/>
    <property type="molecule type" value="Genomic_DNA"/>
</dbReference>
<gene>
    <name evidence="2" type="ORF">QF092_13320</name>
</gene>